<evidence type="ECO:0000256" key="6">
    <source>
        <dbReference type="ARBA" id="ARBA00022825"/>
    </source>
</evidence>
<dbReference type="SUPFAM" id="SSF88697">
    <property type="entry name" value="PUA domain-like"/>
    <property type="match status" value="1"/>
</dbReference>
<dbReference type="NCBIfam" id="TIGR00763">
    <property type="entry name" value="lon"/>
    <property type="match status" value="1"/>
</dbReference>
<feature type="domain" description="Lon N-terminal" evidence="18">
    <location>
        <begin position="8"/>
        <end position="202"/>
    </location>
</feature>
<keyword evidence="5 10" id="KW-0378">Hydrolase</keyword>
<keyword evidence="16" id="KW-0175">Coiled coil</keyword>
<dbReference type="GO" id="GO:0004252">
    <property type="term" value="F:serine-type endopeptidase activity"/>
    <property type="evidence" value="ECO:0007669"/>
    <property type="project" value="UniProtKB-UniRule"/>
</dbReference>
<dbReference type="SUPFAM" id="SSF54211">
    <property type="entry name" value="Ribosomal protein S5 domain 2-like"/>
    <property type="match status" value="1"/>
</dbReference>
<dbReference type="InterPro" id="IPR054594">
    <property type="entry name" value="Lon_lid"/>
</dbReference>
<dbReference type="InterPro" id="IPR003593">
    <property type="entry name" value="AAA+_ATPase"/>
</dbReference>
<dbReference type="Pfam" id="PF22667">
    <property type="entry name" value="Lon_lid"/>
    <property type="match status" value="1"/>
</dbReference>
<evidence type="ECO:0000259" key="17">
    <source>
        <dbReference type="PROSITE" id="PS51786"/>
    </source>
</evidence>
<evidence type="ECO:0000256" key="3">
    <source>
        <dbReference type="ARBA" id="ARBA00022670"/>
    </source>
</evidence>
<dbReference type="Pfam" id="PF05362">
    <property type="entry name" value="Lon_C"/>
    <property type="match status" value="1"/>
</dbReference>
<keyword evidence="20" id="KW-1185">Reference proteome</keyword>
<dbReference type="GO" id="GO:0034605">
    <property type="term" value="P:cellular response to heat"/>
    <property type="evidence" value="ECO:0007669"/>
    <property type="project" value="UniProtKB-UniRule"/>
</dbReference>
<dbReference type="AlphaFoldDB" id="A0A150WJ61"/>
<evidence type="ECO:0000256" key="16">
    <source>
        <dbReference type="SAM" id="Coils"/>
    </source>
</evidence>
<dbReference type="OrthoDB" id="5409139at2"/>
<evidence type="ECO:0000259" key="18">
    <source>
        <dbReference type="PROSITE" id="PS51787"/>
    </source>
</evidence>
<comment type="subcellular location">
    <subcellularLocation>
        <location evidence="1 10 11">Cytoplasm</location>
    </subcellularLocation>
</comment>
<feature type="domain" description="Lon proteolytic" evidence="17">
    <location>
        <begin position="590"/>
        <end position="770"/>
    </location>
</feature>
<dbReference type="GO" id="GO:0005737">
    <property type="term" value="C:cytoplasm"/>
    <property type="evidence" value="ECO:0007669"/>
    <property type="project" value="UniProtKB-SubCell"/>
</dbReference>
<keyword evidence="8 10" id="KW-0346">Stress response</keyword>
<dbReference type="InterPro" id="IPR015947">
    <property type="entry name" value="PUA-like_sf"/>
</dbReference>
<evidence type="ECO:0000313" key="20">
    <source>
        <dbReference type="Proteomes" id="UP000075320"/>
    </source>
</evidence>
<evidence type="ECO:0000256" key="12">
    <source>
        <dbReference type="PIRSR" id="PIRSR001174-1"/>
    </source>
</evidence>
<dbReference type="Pfam" id="PF00004">
    <property type="entry name" value="AAA"/>
    <property type="match status" value="1"/>
</dbReference>
<dbReference type="InterPro" id="IPR008268">
    <property type="entry name" value="Peptidase_S16_AS"/>
</dbReference>
<dbReference type="Gene3D" id="1.20.58.1480">
    <property type="match status" value="1"/>
</dbReference>
<dbReference type="InterPro" id="IPR004815">
    <property type="entry name" value="Lon_bac/euk-typ"/>
</dbReference>
<dbReference type="FunFam" id="3.40.50.300:FF:000021">
    <property type="entry name" value="Lon protease homolog"/>
    <property type="match status" value="1"/>
</dbReference>
<dbReference type="Proteomes" id="UP000075320">
    <property type="component" value="Unassembled WGS sequence"/>
</dbReference>
<evidence type="ECO:0000256" key="1">
    <source>
        <dbReference type="ARBA" id="ARBA00004496"/>
    </source>
</evidence>
<dbReference type="InterPro" id="IPR003111">
    <property type="entry name" value="Lon_prtase_N"/>
</dbReference>
<dbReference type="GO" id="GO:0016887">
    <property type="term" value="F:ATP hydrolysis activity"/>
    <property type="evidence" value="ECO:0007669"/>
    <property type="project" value="UniProtKB-UniRule"/>
</dbReference>
<evidence type="ECO:0000256" key="11">
    <source>
        <dbReference type="PIRNR" id="PIRNR001174"/>
    </source>
</evidence>
<evidence type="ECO:0000313" key="19">
    <source>
        <dbReference type="EMBL" id="KYG63740.1"/>
    </source>
</evidence>
<dbReference type="PIRSF" id="PIRSF001174">
    <property type="entry name" value="Lon_proteas"/>
    <property type="match status" value="1"/>
</dbReference>
<feature type="active site" evidence="10 12">
    <location>
        <position position="719"/>
    </location>
</feature>
<dbReference type="SMART" id="SM00382">
    <property type="entry name" value="AAA"/>
    <property type="match status" value="1"/>
</dbReference>
<dbReference type="Pfam" id="PF02190">
    <property type="entry name" value="LON_substr_bdg"/>
    <property type="match status" value="1"/>
</dbReference>
<evidence type="ECO:0000256" key="5">
    <source>
        <dbReference type="ARBA" id="ARBA00022801"/>
    </source>
</evidence>
<keyword evidence="3 10" id="KW-0645">Protease</keyword>
<dbReference type="InterPro" id="IPR014721">
    <property type="entry name" value="Ribsml_uS5_D2-typ_fold_subgr"/>
</dbReference>
<dbReference type="HAMAP" id="MF_01973">
    <property type="entry name" value="lon_bact"/>
    <property type="match status" value="1"/>
</dbReference>
<dbReference type="InterPro" id="IPR008269">
    <property type="entry name" value="Lon_proteolytic"/>
</dbReference>
<keyword evidence="2 10" id="KW-0963">Cytoplasm</keyword>
<keyword evidence="4 10" id="KW-0547">Nucleotide-binding</keyword>
<dbReference type="InterPro" id="IPR020568">
    <property type="entry name" value="Ribosomal_Su5_D2-typ_SF"/>
</dbReference>
<dbReference type="GO" id="GO:0004176">
    <property type="term" value="F:ATP-dependent peptidase activity"/>
    <property type="evidence" value="ECO:0007669"/>
    <property type="project" value="UniProtKB-UniRule"/>
</dbReference>
<dbReference type="GO" id="GO:0043565">
    <property type="term" value="F:sequence-specific DNA binding"/>
    <property type="evidence" value="ECO:0007669"/>
    <property type="project" value="UniProtKB-UniRule"/>
</dbReference>
<dbReference type="Gene3D" id="1.10.8.60">
    <property type="match status" value="1"/>
</dbReference>
<evidence type="ECO:0000256" key="8">
    <source>
        <dbReference type="ARBA" id="ARBA00023016"/>
    </source>
</evidence>
<comment type="caution">
    <text evidence="19">The sequence shown here is derived from an EMBL/GenBank/DDBJ whole genome shotgun (WGS) entry which is preliminary data.</text>
</comment>
<comment type="catalytic activity">
    <reaction evidence="9 10 11 14">
        <text>Hydrolysis of proteins in presence of ATP.</text>
        <dbReference type="EC" id="3.4.21.53"/>
    </reaction>
</comment>
<dbReference type="Gene3D" id="3.40.50.300">
    <property type="entry name" value="P-loop containing nucleotide triphosphate hydrolases"/>
    <property type="match status" value="1"/>
</dbReference>
<proteinExistence type="evidence at transcript level"/>
<dbReference type="SMART" id="SM00464">
    <property type="entry name" value="LON"/>
    <property type="match status" value="1"/>
</dbReference>
<evidence type="ECO:0000256" key="15">
    <source>
        <dbReference type="RuleBase" id="RU000591"/>
    </source>
</evidence>
<organism evidence="19 20">
    <name type="scientific">Bdellovibrio bacteriovorus</name>
    <dbReference type="NCBI Taxonomy" id="959"/>
    <lineage>
        <taxon>Bacteria</taxon>
        <taxon>Pseudomonadati</taxon>
        <taxon>Bdellovibrionota</taxon>
        <taxon>Bdellovibrionia</taxon>
        <taxon>Bdellovibrionales</taxon>
        <taxon>Pseudobdellovibrionaceae</taxon>
        <taxon>Bdellovibrio</taxon>
    </lineage>
</organism>
<evidence type="ECO:0000256" key="10">
    <source>
        <dbReference type="HAMAP-Rule" id="MF_01973"/>
    </source>
</evidence>
<dbReference type="SUPFAM" id="SSF52540">
    <property type="entry name" value="P-loop containing nucleoside triphosphate hydrolases"/>
    <property type="match status" value="1"/>
</dbReference>
<dbReference type="GO" id="GO:0006515">
    <property type="term" value="P:protein quality control for misfolded or incompletely synthesized proteins"/>
    <property type="evidence" value="ECO:0007669"/>
    <property type="project" value="UniProtKB-UniRule"/>
</dbReference>
<comment type="similarity">
    <text evidence="10 11 14 15">Belongs to the peptidase S16 family.</text>
</comment>
<keyword evidence="6 10" id="KW-0720">Serine protease</keyword>
<dbReference type="InterPro" id="IPR046336">
    <property type="entry name" value="Lon_prtase_N_sf"/>
</dbReference>
<dbReference type="Gene3D" id="3.30.230.10">
    <property type="match status" value="1"/>
</dbReference>
<dbReference type="EMBL" id="LUKE01000003">
    <property type="protein sequence ID" value="KYG63740.1"/>
    <property type="molecule type" value="Genomic_DNA"/>
</dbReference>
<comment type="function">
    <text evidence="10">ATP-dependent serine protease that mediates the selective degradation of mutant and abnormal proteins as well as certain short-lived regulatory proteins. Required for cellular homeostasis and for survival from DNA damage and developmental changes induced by stress. Degrades polypeptides processively to yield small peptide fragments that are 5 to 10 amino acids long. Binds to DNA in a double-stranded, site-specific manner.</text>
</comment>
<dbReference type="Gene3D" id="2.30.130.40">
    <property type="entry name" value="LON domain-like"/>
    <property type="match status" value="1"/>
</dbReference>
<feature type="coiled-coil region" evidence="16">
    <location>
        <begin position="188"/>
        <end position="218"/>
    </location>
</feature>
<dbReference type="EC" id="3.4.21.53" evidence="10 11"/>
<dbReference type="PRINTS" id="PR00830">
    <property type="entry name" value="ENDOLAPTASE"/>
</dbReference>
<dbReference type="CDD" id="cd19500">
    <property type="entry name" value="RecA-like_Lon"/>
    <property type="match status" value="1"/>
</dbReference>
<dbReference type="GO" id="GO:0005524">
    <property type="term" value="F:ATP binding"/>
    <property type="evidence" value="ECO:0007669"/>
    <property type="project" value="UniProtKB-UniRule"/>
</dbReference>
<dbReference type="PANTHER" id="PTHR10046">
    <property type="entry name" value="ATP DEPENDENT LON PROTEASE FAMILY MEMBER"/>
    <property type="match status" value="1"/>
</dbReference>
<sequence length="792" mass="88126">MSFASGFVPVIPLKNSVLFPDISMPLRVGRERSISALQKALRDNQWVVLLTQKNATIPVDKIEDLYSVGTLAKIESFRMDEDGSYSIFVKAHQRVRVVQSRNSEGFYEVQSEALEDRGAIDKRTEEALFSSLQTLSDELLDLLPGNAKTVKEMVHEIESLNTLTNMCAAYADIPIEEKQEILEVTGLKDRTLKLLDRLQALKERLKIQRGIRDKLNENFQTSQKEAILREQMKVIRNELGEGENGDLFEKFRKRIAEAGMPPETLELAQNQLKRLETINSGSPEYQMIRTHLELMLDLPWSKSSPQKEIDLTEAEKILNEDHFGLEKIKTRILQHLAVMKLRQKHQGSILLFVGPPGVGKTSLGKSIARALGKKYVRASLGGSRDDAEIRGHRRTYIGALPGRIISGIKKAGENDPVFILDEIDKLSRGFSGDPAAAMLEVLDPEQNNTFQDHYLDTPFDLSKVFFIATANSLDGIPGPLLDRMEVVELTGYTLEEKKQIAQKYLWPKQLADHGIGEGSLIITDEAMSKLLTHYTREAGVRDLQRKIAAICKFVSLKFVQTHGQTTTVDVKDLEEIFGSERFSSDMIESLLPPGVVTGLAWTPVGGDILFVESAQMPGNGQLLITGQLGEVMQESAKIALSLLKSRLPLMDPLLDFTKKDIHVHVPAGAIPKDGPSAGVTMLTSMASLLTKRAVDPKLAMTGEISLRGSVLPVGGIKEKVIAAHRAGVREVIMCTKNKKDLREIPEEIKKDIRFHFVDEVNEVLKIALGVNLPHWDARVTNKEEGTPFFPAG</sequence>
<evidence type="ECO:0000256" key="7">
    <source>
        <dbReference type="ARBA" id="ARBA00022840"/>
    </source>
</evidence>
<dbReference type="InterPro" id="IPR027065">
    <property type="entry name" value="Lon_Prtase"/>
</dbReference>
<protein>
    <recommendedName>
        <fullName evidence="10 11">Lon protease</fullName>
        <ecNumber evidence="10 11">3.4.21.53</ecNumber>
    </recommendedName>
    <alternativeName>
        <fullName evidence="10">ATP-dependent protease La</fullName>
    </alternativeName>
</protein>
<dbReference type="InterPro" id="IPR003959">
    <property type="entry name" value="ATPase_AAA_core"/>
</dbReference>
<name>A0A150WJ61_BDEBC</name>
<feature type="binding site" evidence="10 13">
    <location>
        <begin position="354"/>
        <end position="361"/>
    </location>
    <ligand>
        <name>ATP</name>
        <dbReference type="ChEBI" id="CHEBI:30616"/>
    </ligand>
</feature>
<accession>A0A150WJ61</accession>
<feature type="active site" evidence="10 12">
    <location>
        <position position="676"/>
    </location>
</feature>
<evidence type="ECO:0000256" key="4">
    <source>
        <dbReference type="ARBA" id="ARBA00022741"/>
    </source>
</evidence>
<gene>
    <name evidence="10" type="primary">lon</name>
    <name evidence="19" type="ORF">AZI86_13020</name>
</gene>
<dbReference type="Gene3D" id="1.20.5.5270">
    <property type="match status" value="1"/>
</dbReference>
<evidence type="ECO:0000256" key="9">
    <source>
        <dbReference type="ARBA" id="ARBA00050665"/>
    </source>
</evidence>
<dbReference type="PROSITE" id="PS51786">
    <property type="entry name" value="LON_PROTEOLYTIC"/>
    <property type="match status" value="1"/>
</dbReference>
<evidence type="ECO:0000256" key="2">
    <source>
        <dbReference type="ARBA" id="ARBA00022490"/>
    </source>
</evidence>
<dbReference type="PROSITE" id="PS01046">
    <property type="entry name" value="LON_SER"/>
    <property type="match status" value="1"/>
</dbReference>
<evidence type="ECO:0000256" key="13">
    <source>
        <dbReference type="PIRSR" id="PIRSR001174-2"/>
    </source>
</evidence>
<dbReference type="InterPro" id="IPR027417">
    <property type="entry name" value="P-loop_NTPase"/>
</dbReference>
<dbReference type="PROSITE" id="PS51787">
    <property type="entry name" value="LON_N"/>
    <property type="match status" value="1"/>
</dbReference>
<reference evidence="19 20" key="1">
    <citation type="submission" date="2016-03" db="EMBL/GenBank/DDBJ databases">
        <authorList>
            <person name="Ploux O."/>
        </authorList>
    </citation>
    <scope>NUCLEOTIDE SEQUENCE [LARGE SCALE GENOMIC DNA]</scope>
    <source>
        <strain evidence="19 20">R0</strain>
    </source>
</reference>
<comment type="induction">
    <text evidence="10">By heat shock.</text>
</comment>
<dbReference type="InterPro" id="IPR027543">
    <property type="entry name" value="Lon_bac"/>
</dbReference>
<comment type="subunit">
    <text evidence="10 11">Homohexamer. Organized in a ring with a central cavity.</text>
</comment>
<dbReference type="RefSeq" id="WP_061835634.1">
    <property type="nucleotide sequence ID" value="NZ_LUKE01000003.1"/>
</dbReference>
<keyword evidence="7 10" id="KW-0067">ATP-binding</keyword>
<evidence type="ECO:0000256" key="14">
    <source>
        <dbReference type="PROSITE-ProRule" id="PRU01122"/>
    </source>
</evidence>